<evidence type="ECO:0000256" key="2">
    <source>
        <dbReference type="ARBA" id="ARBA00007333"/>
    </source>
</evidence>
<dbReference type="EMBL" id="CALLCH030000015">
    <property type="protein sequence ID" value="CAI4216788.1"/>
    <property type="molecule type" value="Genomic_DNA"/>
</dbReference>
<gene>
    <name evidence="13" type="ORF">PPNO1_LOCUS6434</name>
</gene>
<evidence type="ECO:0000256" key="5">
    <source>
        <dbReference type="ARBA" id="ARBA00022781"/>
    </source>
</evidence>
<evidence type="ECO:0000256" key="7">
    <source>
        <dbReference type="ARBA" id="ARBA00023065"/>
    </source>
</evidence>
<keyword evidence="5 11" id="KW-0375">Hydrogen ion transport</keyword>
<keyword evidence="3 11" id="KW-0813">Transport</keyword>
<dbReference type="OrthoDB" id="366230at2759"/>
<feature type="region of interest" description="Disordered" evidence="12">
    <location>
        <begin position="54"/>
        <end position="81"/>
    </location>
</feature>
<keyword evidence="4 11" id="KW-0138">CF(0)</keyword>
<comment type="caution">
    <text evidence="13">The sequence shown here is derived from an EMBL/GenBank/DDBJ whole genome shotgun (WGS) entry which is preliminary data.</text>
</comment>
<evidence type="ECO:0000256" key="10">
    <source>
        <dbReference type="ARBA" id="ARBA00023310"/>
    </source>
</evidence>
<keyword evidence="9" id="KW-0472">Membrane</keyword>
<keyword evidence="8 11" id="KW-0496">Mitochondrion</keyword>
<dbReference type="GO" id="GO:0015986">
    <property type="term" value="P:proton motive force-driven ATP synthesis"/>
    <property type="evidence" value="ECO:0007669"/>
    <property type="project" value="InterPro"/>
</dbReference>
<name>A0A9P1H757_9PEZI</name>
<comment type="subcellular location">
    <subcellularLocation>
        <location evidence="1 11">Mitochondrion inner membrane</location>
    </subcellularLocation>
</comment>
<evidence type="ECO:0000256" key="1">
    <source>
        <dbReference type="ARBA" id="ARBA00004273"/>
    </source>
</evidence>
<evidence type="ECO:0000313" key="13">
    <source>
        <dbReference type="EMBL" id="CAI4216788.1"/>
    </source>
</evidence>
<evidence type="ECO:0000256" key="4">
    <source>
        <dbReference type="ARBA" id="ARBA00022547"/>
    </source>
</evidence>
<dbReference type="AlphaFoldDB" id="A0A9P1H757"/>
<organism evidence="13 14">
    <name type="scientific">Parascedosporium putredinis</name>
    <dbReference type="NCBI Taxonomy" id="1442378"/>
    <lineage>
        <taxon>Eukaryota</taxon>
        <taxon>Fungi</taxon>
        <taxon>Dikarya</taxon>
        <taxon>Ascomycota</taxon>
        <taxon>Pezizomycotina</taxon>
        <taxon>Sordariomycetes</taxon>
        <taxon>Hypocreomycetidae</taxon>
        <taxon>Microascales</taxon>
        <taxon>Microascaceae</taxon>
        <taxon>Parascedosporium</taxon>
    </lineage>
</organism>
<dbReference type="Pfam" id="PF05680">
    <property type="entry name" value="ATP-synt_E"/>
    <property type="match status" value="1"/>
</dbReference>
<protein>
    <recommendedName>
        <fullName evidence="11">ATP synthase F(0) complex subunit e, mitochondrial</fullName>
    </recommendedName>
</protein>
<keyword evidence="6 11" id="KW-0999">Mitochondrion inner membrane</keyword>
<sequence length="96" mass="10412">MSSSAAVNVLRYSALGLGLFYGFTHQRKITSTQKAEADQREYQRKEALINKAKAEYARSKSPISATTAGGDPATRDPNSPKFDLEAAIQSFLGDKA</sequence>
<dbReference type="Proteomes" id="UP000838763">
    <property type="component" value="Unassembled WGS sequence"/>
</dbReference>
<evidence type="ECO:0000256" key="3">
    <source>
        <dbReference type="ARBA" id="ARBA00022448"/>
    </source>
</evidence>
<keyword evidence="7 11" id="KW-0406">Ion transport</keyword>
<accession>A0A9P1H757</accession>
<evidence type="ECO:0000256" key="6">
    <source>
        <dbReference type="ARBA" id="ARBA00022792"/>
    </source>
</evidence>
<comment type="function">
    <text evidence="11">Subunit e, of the mitochondrial membrane ATP synthase complex (F(1)F(0) ATP synthase or Complex V) that produces ATP from ADP in the presence of a proton gradient across the membrane which is generated by electron transport complexes of the respiratory chain. ATP synthase complex consist of a soluble F(1) head domain - the catalytic core - and a membrane F(1) domain - the membrane proton channel. These two domains are linked by a central stalk rotating inside the F(1) region and a stationary peripheral stalk. During catalysis, ATP synthesis in the catalytic domain of F(1) is coupled via a rotary mechanism of the central stalk subunits to proton translocation. In vivo, can only synthesize ATP although its ATP hydrolase activity can be activated artificially in vitro. Part of the complex F(0) domain.</text>
</comment>
<evidence type="ECO:0000256" key="11">
    <source>
        <dbReference type="RuleBase" id="RU367005"/>
    </source>
</evidence>
<proteinExistence type="inferred from homology"/>
<dbReference type="GO" id="GO:0005743">
    <property type="term" value="C:mitochondrial inner membrane"/>
    <property type="evidence" value="ECO:0007669"/>
    <property type="project" value="UniProtKB-SubCell"/>
</dbReference>
<dbReference type="InterPro" id="IPR008386">
    <property type="entry name" value="ATP_synth_F0_esu_mt"/>
</dbReference>
<evidence type="ECO:0000256" key="8">
    <source>
        <dbReference type="ARBA" id="ARBA00023128"/>
    </source>
</evidence>
<comment type="subunit">
    <text evidence="11">F-type ATPases have 2 components, CF(1) - the catalytic core - and CF(0) - the membrane proton channel. CF(1) and CF(0) have multiple subunits.</text>
</comment>
<evidence type="ECO:0000313" key="14">
    <source>
        <dbReference type="Proteomes" id="UP000838763"/>
    </source>
</evidence>
<keyword evidence="10 11" id="KW-0066">ATP synthesis</keyword>
<dbReference type="GO" id="GO:0015078">
    <property type="term" value="F:proton transmembrane transporter activity"/>
    <property type="evidence" value="ECO:0007669"/>
    <property type="project" value="InterPro"/>
</dbReference>
<evidence type="ECO:0000256" key="12">
    <source>
        <dbReference type="SAM" id="MobiDB-lite"/>
    </source>
</evidence>
<dbReference type="GO" id="GO:0045259">
    <property type="term" value="C:proton-transporting ATP synthase complex"/>
    <property type="evidence" value="ECO:0007669"/>
    <property type="project" value="UniProtKB-UniRule"/>
</dbReference>
<keyword evidence="14" id="KW-1185">Reference proteome</keyword>
<comment type="similarity">
    <text evidence="2 11">Belongs to the ATPase e subunit family.</text>
</comment>
<reference evidence="13" key="1">
    <citation type="submission" date="2022-11" db="EMBL/GenBank/DDBJ databases">
        <authorList>
            <person name="Scott C."/>
            <person name="Bruce N."/>
        </authorList>
    </citation>
    <scope>NUCLEOTIDE SEQUENCE</scope>
</reference>
<evidence type="ECO:0000256" key="9">
    <source>
        <dbReference type="ARBA" id="ARBA00023136"/>
    </source>
</evidence>